<dbReference type="InterPro" id="IPR001789">
    <property type="entry name" value="Sig_transdc_resp-reg_receiver"/>
</dbReference>
<evidence type="ECO:0000313" key="12">
    <source>
        <dbReference type="Proteomes" id="UP001172721"/>
    </source>
</evidence>
<dbReference type="CDD" id="cd17536">
    <property type="entry name" value="REC_YesN-like"/>
    <property type="match status" value="1"/>
</dbReference>
<evidence type="ECO:0000256" key="4">
    <source>
        <dbReference type="ARBA" id="ARBA00023012"/>
    </source>
</evidence>
<dbReference type="PROSITE" id="PS50110">
    <property type="entry name" value="RESPONSE_REGULATORY"/>
    <property type="match status" value="1"/>
</dbReference>
<accession>A0ABT8HTA9</accession>
<evidence type="ECO:0000256" key="7">
    <source>
        <dbReference type="ARBA" id="ARBA00023163"/>
    </source>
</evidence>
<evidence type="ECO:0000259" key="9">
    <source>
        <dbReference type="PROSITE" id="PS01124"/>
    </source>
</evidence>
<keyword evidence="5" id="KW-0805">Transcription regulation</keyword>
<dbReference type="Gene3D" id="3.40.50.2300">
    <property type="match status" value="1"/>
</dbReference>
<dbReference type="PROSITE" id="PS01124">
    <property type="entry name" value="HTH_ARAC_FAMILY_2"/>
    <property type="match status" value="1"/>
</dbReference>
<dbReference type="InterPro" id="IPR018060">
    <property type="entry name" value="HTH_AraC"/>
</dbReference>
<dbReference type="Proteomes" id="UP001172721">
    <property type="component" value="Unassembled WGS sequence"/>
</dbReference>
<dbReference type="InterPro" id="IPR011006">
    <property type="entry name" value="CheY-like_superfamily"/>
</dbReference>
<dbReference type="RefSeq" id="WP_301165044.1">
    <property type="nucleotide sequence ID" value="NZ_JAUHTR010000002.1"/>
</dbReference>
<reference evidence="11" key="1">
    <citation type="submission" date="2023-07" db="EMBL/GenBank/DDBJ databases">
        <title>Fictibacillus sp. isolated from freshwater pond.</title>
        <authorList>
            <person name="Kirdat K."/>
            <person name="Bhat A."/>
            <person name="Mourya A."/>
            <person name="Yadav A."/>
        </authorList>
    </citation>
    <scope>NUCLEOTIDE SEQUENCE</scope>
    <source>
        <strain evidence="11">NE201</strain>
    </source>
</reference>
<dbReference type="SMART" id="SM00342">
    <property type="entry name" value="HTH_ARAC"/>
    <property type="match status" value="1"/>
</dbReference>
<evidence type="ECO:0000256" key="5">
    <source>
        <dbReference type="ARBA" id="ARBA00023015"/>
    </source>
</evidence>
<dbReference type="InterPro" id="IPR009057">
    <property type="entry name" value="Homeodomain-like_sf"/>
</dbReference>
<comment type="subcellular location">
    <subcellularLocation>
        <location evidence="1">Cytoplasm</location>
    </subcellularLocation>
</comment>
<proteinExistence type="predicted"/>
<feature type="domain" description="Response regulatory" evidence="10">
    <location>
        <begin position="3"/>
        <end position="122"/>
    </location>
</feature>
<evidence type="ECO:0000256" key="2">
    <source>
        <dbReference type="ARBA" id="ARBA00022490"/>
    </source>
</evidence>
<gene>
    <name evidence="11" type="ORF">QYB97_05860</name>
</gene>
<evidence type="ECO:0000259" key="10">
    <source>
        <dbReference type="PROSITE" id="PS50110"/>
    </source>
</evidence>
<protein>
    <submittedName>
        <fullName evidence="11">Response regulator transcription factor</fullName>
    </submittedName>
</protein>
<dbReference type="PROSITE" id="PS00041">
    <property type="entry name" value="HTH_ARAC_FAMILY_1"/>
    <property type="match status" value="1"/>
</dbReference>
<dbReference type="Pfam" id="PF12833">
    <property type="entry name" value="HTH_18"/>
    <property type="match status" value="1"/>
</dbReference>
<keyword evidence="3 8" id="KW-0597">Phosphoprotein</keyword>
<feature type="domain" description="HTH araC/xylS-type" evidence="9">
    <location>
        <begin position="411"/>
        <end position="508"/>
    </location>
</feature>
<keyword evidence="4" id="KW-0902">Two-component regulatory system</keyword>
<keyword evidence="12" id="KW-1185">Reference proteome</keyword>
<organism evidence="11 12">
    <name type="scientific">Fictibacillus fluitans</name>
    <dbReference type="NCBI Taxonomy" id="3058422"/>
    <lineage>
        <taxon>Bacteria</taxon>
        <taxon>Bacillati</taxon>
        <taxon>Bacillota</taxon>
        <taxon>Bacilli</taxon>
        <taxon>Bacillales</taxon>
        <taxon>Fictibacillaceae</taxon>
        <taxon>Fictibacillus</taxon>
    </lineage>
</organism>
<keyword evidence="7" id="KW-0804">Transcription</keyword>
<dbReference type="InterPro" id="IPR018062">
    <property type="entry name" value="HTH_AraC-typ_CS"/>
</dbReference>
<evidence type="ECO:0000256" key="6">
    <source>
        <dbReference type="ARBA" id="ARBA00023125"/>
    </source>
</evidence>
<dbReference type="PANTHER" id="PTHR42713:SF3">
    <property type="entry name" value="TRANSCRIPTIONAL REGULATORY PROTEIN HPTR"/>
    <property type="match status" value="1"/>
</dbReference>
<keyword evidence="6" id="KW-0238">DNA-binding</keyword>
<dbReference type="Gene3D" id="1.10.10.60">
    <property type="entry name" value="Homeodomain-like"/>
    <property type="match status" value="2"/>
</dbReference>
<evidence type="ECO:0000256" key="8">
    <source>
        <dbReference type="PROSITE-ProRule" id="PRU00169"/>
    </source>
</evidence>
<sequence length="515" mass="59620">MYNVLIVDDEPVIREGLKIIIPWEEYGFTVVDSASNGMDAIKKYEEHQGKVDLILADIQMPEMDGLQLIQEIRKSDPHIHFIILSGHADFSYAKKAIAWGVDDYILKPLDEDELISRLVKLKGVLSEEETRESTEARMEQLIVDLVTKDDISFQSEAEKLGLVWESYQVLLLKEVNHEEASQGQLQLKQFLGSYFAEQNRGVVFTFSSTIAILLNKRLTKNQNLKFLSTELKGITKEYGDYCIFAGFAEKELSFIKRSFEKARELAAQKFLYDQDVLVCPATPINPKLSALKTEEICSKKEYELVDKLVYALKIGNKDVVYKIIEHDILQLINGKDNEKSVKAKYIQFISSVLTKLMHMDSSLSWLEKEYPKQVDRIYHYTRFEQLETGMLDFFTMILNEMKTDTREVQMEKLLEFIHENYHKPLKLEMLADLFNYSSAYLGKIFKNATGESFNTYLDQVRIEKAKQLLRTDMKVYAVAESVGYTNVNYFFSKFKKYIGVSPTTFKKNKETAGRR</sequence>
<evidence type="ECO:0000313" key="11">
    <source>
        <dbReference type="EMBL" id="MDN4523988.1"/>
    </source>
</evidence>
<feature type="modified residue" description="4-aspartylphosphate" evidence="8">
    <location>
        <position position="57"/>
    </location>
</feature>
<dbReference type="SUPFAM" id="SSF52172">
    <property type="entry name" value="CheY-like"/>
    <property type="match status" value="1"/>
</dbReference>
<evidence type="ECO:0000256" key="1">
    <source>
        <dbReference type="ARBA" id="ARBA00004496"/>
    </source>
</evidence>
<evidence type="ECO:0000256" key="3">
    <source>
        <dbReference type="ARBA" id="ARBA00022553"/>
    </source>
</evidence>
<dbReference type="Pfam" id="PF00072">
    <property type="entry name" value="Response_reg"/>
    <property type="match status" value="1"/>
</dbReference>
<dbReference type="PANTHER" id="PTHR42713">
    <property type="entry name" value="HISTIDINE KINASE-RELATED"/>
    <property type="match status" value="1"/>
</dbReference>
<keyword evidence="2" id="KW-0963">Cytoplasm</keyword>
<comment type="caution">
    <text evidence="11">The sequence shown here is derived from an EMBL/GenBank/DDBJ whole genome shotgun (WGS) entry which is preliminary data.</text>
</comment>
<dbReference type="EMBL" id="JAUHTR010000002">
    <property type="protein sequence ID" value="MDN4523988.1"/>
    <property type="molecule type" value="Genomic_DNA"/>
</dbReference>
<dbReference type="SUPFAM" id="SSF46689">
    <property type="entry name" value="Homeodomain-like"/>
    <property type="match status" value="2"/>
</dbReference>
<name>A0ABT8HTA9_9BACL</name>
<dbReference type="InterPro" id="IPR051552">
    <property type="entry name" value="HptR"/>
</dbReference>
<dbReference type="SMART" id="SM00448">
    <property type="entry name" value="REC"/>
    <property type="match status" value="1"/>
</dbReference>